<comment type="pathway">
    <text evidence="2">Nucleotide-sugar biosynthesis; UDP-N-acetyl-alpha-D-glucosamine biosynthesis; UDP-N-acetyl-alpha-D-glucosamine from N-acetyl-alpha-D-glucosamine 1-phosphate: step 1/1.</text>
</comment>
<dbReference type="AlphaFoldDB" id="A0A1F2PAF9"/>
<evidence type="ECO:0000256" key="13">
    <source>
        <dbReference type="ARBA" id="ARBA00048493"/>
    </source>
</evidence>
<evidence type="ECO:0000259" key="15">
    <source>
        <dbReference type="Pfam" id="PF25087"/>
    </source>
</evidence>
<dbReference type="InterPro" id="IPR001451">
    <property type="entry name" value="Hexapep"/>
</dbReference>
<feature type="domain" description="Mannose-1-phosphate guanyltransferase C-terminal" evidence="15">
    <location>
        <begin position="256"/>
        <end position="325"/>
    </location>
</feature>
<dbReference type="PANTHER" id="PTHR43584:SF8">
    <property type="entry name" value="N-ACETYLMURAMATE ALPHA-1-PHOSPHATE URIDYLYLTRANSFERASE"/>
    <property type="match status" value="1"/>
</dbReference>
<dbReference type="Pfam" id="PF25087">
    <property type="entry name" value="GMPPB_C"/>
    <property type="match status" value="1"/>
</dbReference>
<evidence type="ECO:0000256" key="2">
    <source>
        <dbReference type="ARBA" id="ARBA00005208"/>
    </source>
</evidence>
<dbReference type="EC" id="2.3.1.157" evidence="5"/>
<dbReference type="InterPro" id="IPR050065">
    <property type="entry name" value="GlmU-like"/>
</dbReference>
<dbReference type="SUPFAM" id="SSF53448">
    <property type="entry name" value="Nucleotide-diphospho-sugar transferases"/>
    <property type="match status" value="1"/>
</dbReference>
<comment type="catalytic activity">
    <reaction evidence="13">
        <text>N-acetyl-alpha-D-glucosamine 1-phosphate + UTP + H(+) = UDP-N-acetyl-alpha-D-glucosamine + diphosphate</text>
        <dbReference type="Rhea" id="RHEA:13509"/>
        <dbReference type="ChEBI" id="CHEBI:15378"/>
        <dbReference type="ChEBI" id="CHEBI:33019"/>
        <dbReference type="ChEBI" id="CHEBI:46398"/>
        <dbReference type="ChEBI" id="CHEBI:57705"/>
        <dbReference type="ChEBI" id="CHEBI:57776"/>
        <dbReference type="EC" id="2.7.7.23"/>
    </reaction>
</comment>
<comment type="similarity">
    <text evidence="3">In the C-terminal section; belongs to the transferase hexapeptide repeat family.</text>
</comment>
<keyword evidence="9" id="KW-0548">Nucleotidyltransferase</keyword>
<gene>
    <name evidence="16" type="ORF">SCAL_001046</name>
</gene>
<dbReference type="CDD" id="cd04181">
    <property type="entry name" value="NTP_transferase"/>
    <property type="match status" value="1"/>
</dbReference>
<dbReference type="Pfam" id="PF00483">
    <property type="entry name" value="NTP_transferase"/>
    <property type="match status" value="1"/>
</dbReference>
<proteinExistence type="inferred from homology"/>
<dbReference type="InterPro" id="IPR029044">
    <property type="entry name" value="Nucleotide-diphossugar_trans"/>
</dbReference>
<dbReference type="NCBIfam" id="TIGR03992">
    <property type="entry name" value="Arch_glmU"/>
    <property type="match status" value="1"/>
</dbReference>
<evidence type="ECO:0000256" key="8">
    <source>
        <dbReference type="ARBA" id="ARBA00022679"/>
    </source>
</evidence>
<reference evidence="16" key="1">
    <citation type="submission" date="2016-05" db="EMBL/GenBank/DDBJ databases">
        <title>Microbial consortia oxidize butane by reversing methanogenesis.</title>
        <authorList>
            <person name="Laso-Perez R."/>
            <person name="Richter M."/>
            <person name="Wegener G."/>
            <person name="Musat F."/>
        </authorList>
    </citation>
    <scope>NUCLEOTIDE SEQUENCE [LARGE SCALE GENOMIC DNA]</scope>
    <source>
        <strain evidence="16">BOX2</strain>
    </source>
</reference>
<dbReference type="Gene3D" id="2.160.10.10">
    <property type="entry name" value="Hexapeptide repeat proteins"/>
    <property type="match status" value="1"/>
</dbReference>
<keyword evidence="17" id="KW-1185">Reference proteome</keyword>
<keyword evidence="8" id="KW-0808">Transferase</keyword>
<dbReference type="InterPro" id="IPR011004">
    <property type="entry name" value="Trimer_LpxA-like_sf"/>
</dbReference>
<dbReference type="InterPro" id="IPR005835">
    <property type="entry name" value="NTP_transferase_dom"/>
</dbReference>
<protein>
    <recommendedName>
        <fullName evidence="7">Bifunctional protein GlmU</fullName>
        <ecNumber evidence="5">2.3.1.157</ecNumber>
        <ecNumber evidence="6">2.7.7.23</ecNumber>
    </recommendedName>
</protein>
<evidence type="ECO:0000256" key="3">
    <source>
        <dbReference type="ARBA" id="ARBA00007707"/>
    </source>
</evidence>
<evidence type="ECO:0000256" key="12">
    <source>
        <dbReference type="ARBA" id="ARBA00048247"/>
    </source>
</evidence>
<dbReference type="GO" id="GO:0006048">
    <property type="term" value="P:UDP-N-acetylglucosamine biosynthetic process"/>
    <property type="evidence" value="ECO:0007669"/>
    <property type="project" value="UniProtKB-UniPathway"/>
</dbReference>
<dbReference type="STRING" id="1838285.SCAL_001046"/>
<dbReference type="InterPro" id="IPR056729">
    <property type="entry name" value="GMPPB_C"/>
</dbReference>
<comment type="catalytic activity">
    <reaction evidence="12">
        <text>alpha-D-glucosamine 1-phosphate + acetyl-CoA = N-acetyl-alpha-D-glucosamine 1-phosphate + CoA + H(+)</text>
        <dbReference type="Rhea" id="RHEA:13725"/>
        <dbReference type="ChEBI" id="CHEBI:15378"/>
        <dbReference type="ChEBI" id="CHEBI:57287"/>
        <dbReference type="ChEBI" id="CHEBI:57288"/>
        <dbReference type="ChEBI" id="CHEBI:57776"/>
        <dbReference type="ChEBI" id="CHEBI:58516"/>
        <dbReference type="EC" id="2.3.1.157"/>
    </reaction>
</comment>
<evidence type="ECO:0000256" key="5">
    <source>
        <dbReference type="ARBA" id="ARBA00012225"/>
    </source>
</evidence>
<dbReference type="InterPro" id="IPR023915">
    <property type="entry name" value="Bifunctiontional_GlmU_arc-type"/>
</dbReference>
<comment type="similarity">
    <text evidence="4">In the N-terminal section; belongs to the N-acetylglucosamine-1-phosphate uridyltransferase family.</text>
</comment>
<evidence type="ECO:0000256" key="9">
    <source>
        <dbReference type="ARBA" id="ARBA00022695"/>
    </source>
</evidence>
<organism evidence="16 17">
    <name type="scientific">Candidatus Syntropharchaeum caldarium</name>
    <dbReference type="NCBI Taxonomy" id="1838285"/>
    <lineage>
        <taxon>Archaea</taxon>
        <taxon>Methanobacteriati</taxon>
        <taxon>Methanobacteriota</taxon>
        <taxon>Stenosarchaea group</taxon>
        <taxon>Methanomicrobia</taxon>
        <taxon>Methanosarcinales</taxon>
        <taxon>ANME-2 cluster</taxon>
        <taxon>Candidatus Syntropharchaeum</taxon>
    </lineage>
</organism>
<evidence type="ECO:0000256" key="11">
    <source>
        <dbReference type="ARBA" id="ARBA00023315"/>
    </source>
</evidence>
<evidence type="ECO:0000313" key="16">
    <source>
        <dbReference type="EMBL" id="OFV67671.1"/>
    </source>
</evidence>
<accession>A0A1F2PAF9</accession>
<dbReference type="PANTHER" id="PTHR43584">
    <property type="entry name" value="NUCLEOTIDYL TRANSFERASE"/>
    <property type="match status" value="1"/>
</dbReference>
<dbReference type="PATRIC" id="fig|1838285.3.peg.1064"/>
<evidence type="ECO:0000256" key="10">
    <source>
        <dbReference type="ARBA" id="ARBA00023268"/>
    </source>
</evidence>
<dbReference type="EMBL" id="LYOS01000003">
    <property type="protein sequence ID" value="OFV67671.1"/>
    <property type="molecule type" value="Genomic_DNA"/>
</dbReference>
<comment type="pathway">
    <text evidence="1">Nucleotide-sugar biosynthesis; UDP-N-acetyl-alpha-D-glucosamine biosynthesis; N-acetyl-alpha-D-glucosamine 1-phosphate from alpha-D-glucosamine 6-phosphate (route II): step 2/2.</text>
</comment>
<dbReference type="SUPFAM" id="SSF51161">
    <property type="entry name" value="Trimeric LpxA-like enzymes"/>
    <property type="match status" value="1"/>
</dbReference>
<evidence type="ECO:0000256" key="4">
    <source>
        <dbReference type="ARBA" id="ARBA00007947"/>
    </source>
</evidence>
<evidence type="ECO:0000256" key="6">
    <source>
        <dbReference type="ARBA" id="ARBA00012457"/>
    </source>
</evidence>
<sequence>MIREAVILAAGEGQRLRPFTETKPKVMIKVANIPILEYAVNALKGVGIRDIVIVVGYKKERIIDHFGDGSESGVNIRYAEQKQQIGTAHALKQAENMVEDTFIVLPGDNIIDFRALESIEEPWTLLYQRVKEVSKYGAVILEAGKVVAIVEKPLDARSHLANTGIYALTTEIFDEIGNETSLVAVLNSYAKTHEIRAVENRGIWMDVVYPWDVLKVNEHAMFFSGKSIAGRIEDKATIIGNVRIGRNTLIKGNTYIRGPVVIGEGCEIGPNAVIMPSTSIGDNVKLGAHTYISNAVIDGGVIIAAGTYLENSVVSSGCVIGARVTASSGAAELKVADEWHNLETGVFIGEGCSIGANVLADPGTIIGSNSTIAPMNTIRGVIPSDSRVL</sequence>
<keyword evidence="11" id="KW-0012">Acyltransferase</keyword>
<comment type="caution">
    <text evidence="16">The sequence shown here is derived from an EMBL/GenBank/DDBJ whole genome shotgun (WGS) entry which is preliminary data.</text>
</comment>
<evidence type="ECO:0000256" key="1">
    <source>
        <dbReference type="ARBA" id="ARBA00005166"/>
    </source>
</evidence>
<keyword evidence="10" id="KW-0511">Multifunctional enzyme</keyword>
<evidence type="ECO:0000256" key="7">
    <source>
        <dbReference type="ARBA" id="ARBA00013414"/>
    </source>
</evidence>
<evidence type="ECO:0000259" key="14">
    <source>
        <dbReference type="Pfam" id="PF00483"/>
    </source>
</evidence>
<dbReference type="GO" id="GO:0019134">
    <property type="term" value="F:glucosamine-1-phosphate N-acetyltransferase activity"/>
    <property type="evidence" value="ECO:0007669"/>
    <property type="project" value="UniProtKB-EC"/>
</dbReference>
<dbReference type="Pfam" id="PF00132">
    <property type="entry name" value="Hexapep"/>
    <property type="match status" value="1"/>
</dbReference>
<dbReference type="Proteomes" id="UP000186940">
    <property type="component" value="Unassembled WGS sequence"/>
</dbReference>
<evidence type="ECO:0000313" key="17">
    <source>
        <dbReference type="Proteomes" id="UP000186940"/>
    </source>
</evidence>
<dbReference type="EC" id="2.7.7.23" evidence="6"/>
<name>A0A1F2PAF9_9EURY</name>
<dbReference type="UniPathway" id="UPA00113">
    <property type="reaction ID" value="UER00532"/>
</dbReference>
<dbReference type="Gene3D" id="3.90.550.10">
    <property type="entry name" value="Spore Coat Polysaccharide Biosynthesis Protein SpsA, Chain A"/>
    <property type="match status" value="1"/>
</dbReference>
<feature type="domain" description="Nucleotidyl transferase" evidence="14">
    <location>
        <begin position="5"/>
        <end position="217"/>
    </location>
</feature>
<dbReference type="GO" id="GO:0003977">
    <property type="term" value="F:UDP-N-acetylglucosamine diphosphorylase activity"/>
    <property type="evidence" value="ECO:0007669"/>
    <property type="project" value="UniProtKB-EC"/>
</dbReference>